<dbReference type="InterPro" id="IPR036388">
    <property type="entry name" value="WH-like_DNA-bd_sf"/>
</dbReference>
<name>A0A0N7HIV8_9RHOB</name>
<evidence type="ECO:0000256" key="1">
    <source>
        <dbReference type="ARBA" id="ARBA00023125"/>
    </source>
</evidence>
<dbReference type="Pfam" id="PF00486">
    <property type="entry name" value="Trans_reg_C"/>
    <property type="match status" value="1"/>
</dbReference>
<protein>
    <submittedName>
        <fullName evidence="2">DNA-binding response regulator</fullName>
    </submittedName>
</protein>
<dbReference type="Gene3D" id="6.10.250.690">
    <property type="match status" value="1"/>
</dbReference>
<evidence type="ECO:0000313" key="2">
    <source>
        <dbReference type="EMBL" id="ALI56301.1"/>
    </source>
</evidence>
<dbReference type="Gene3D" id="3.40.50.2300">
    <property type="match status" value="1"/>
</dbReference>
<reference evidence="2 3" key="1">
    <citation type="submission" date="2015-05" db="EMBL/GenBank/DDBJ databases">
        <authorList>
            <person name="Wang D.B."/>
            <person name="Wang M."/>
        </authorList>
    </citation>
    <scope>NUCLEOTIDE SEQUENCE [LARGE SCALE GENOMIC DNA]</scope>
    <source>
        <strain evidence="2 3">IMCC 12053</strain>
    </source>
</reference>
<dbReference type="SUPFAM" id="SSF52172">
    <property type="entry name" value="CheY-like"/>
    <property type="match status" value="1"/>
</dbReference>
<dbReference type="PANTHER" id="PTHR48111:SF36">
    <property type="entry name" value="TRANSCRIPTIONAL REGULATORY PROTEIN CUTR"/>
    <property type="match status" value="1"/>
</dbReference>
<dbReference type="Proteomes" id="UP000064920">
    <property type="component" value="Chromosome"/>
</dbReference>
<dbReference type="GO" id="GO:0006355">
    <property type="term" value="P:regulation of DNA-templated transcription"/>
    <property type="evidence" value="ECO:0007669"/>
    <property type="project" value="InterPro"/>
</dbReference>
<dbReference type="EMBL" id="CP012023">
    <property type="protein sequence ID" value="ALI56301.1"/>
    <property type="molecule type" value="Genomic_DNA"/>
</dbReference>
<accession>A0A0N7HIV8</accession>
<dbReference type="Pfam" id="PF00072">
    <property type="entry name" value="Response_reg"/>
    <property type="match status" value="1"/>
</dbReference>
<dbReference type="PROSITE" id="PS51755">
    <property type="entry name" value="OMPR_PHOB"/>
    <property type="match status" value="1"/>
</dbReference>
<dbReference type="InterPro" id="IPR001789">
    <property type="entry name" value="Sig_transdc_resp-reg_receiver"/>
</dbReference>
<dbReference type="PROSITE" id="PS50110">
    <property type="entry name" value="RESPONSE_REGULATORY"/>
    <property type="match status" value="1"/>
</dbReference>
<dbReference type="GO" id="GO:0000156">
    <property type="term" value="F:phosphorelay response regulator activity"/>
    <property type="evidence" value="ECO:0007669"/>
    <property type="project" value="TreeGrafter"/>
</dbReference>
<dbReference type="GO" id="GO:0005829">
    <property type="term" value="C:cytosol"/>
    <property type="evidence" value="ECO:0007669"/>
    <property type="project" value="TreeGrafter"/>
</dbReference>
<sequence length="219" mass="23976">MRLLVIEDEVALGETVCAYLRDASHAADHVTDLASARASMAGTMYDLLLLDLGLPDGDGLTFLRALRHDGFTPPVLIATARDRISERIEGLKAGADDYLVKPFDLDEMVARIEANLSRQTILATPVRAFGDVCVHCSTKSVTVAGHTVDLTRREWGLIDRLSSRPDMTFSKSDLEDTLYGHGYEVESNAIEAHVSRLRAKLGKTAVMTVRGIGYKMGRT</sequence>
<keyword evidence="3" id="KW-1185">Reference proteome</keyword>
<dbReference type="GO" id="GO:0032993">
    <property type="term" value="C:protein-DNA complex"/>
    <property type="evidence" value="ECO:0007669"/>
    <property type="project" value="TreeGrafter"/>
</dbReference>
<dbReference type="Gene3D" id="1.10.10.10">
    <property type="entry name" value="Winged helix-like DNA-binding domain superfamily/Winged helix DNA-binding domain"/>
    <property type="match status" value="1"/>
</dbReference>
<dbReference type="STRING" id="1397108.IMCC12053_2354"/>
<dbReference type="AlphaFoldDB" id="A0A0N7HIV8"/>
<dbReference type="InterPro" id="IPR001867">
    <property type="entry name" value="OmpR/PhoB-type_DNA-bd"/>
</dbReference>
<dbReference type="RefSeq" id="WP_062219188.1">
    <property type="nucleotide sequence ID" value="NZ_CP012023.1"/>
</dbReference>
<dbReference type="OrthoDB" id="9802426at2"/>
<dbReference type="CDD" id="cd00383">
    <property type="entry name" value="trans_reg_C"/>
    <property type="match status" value="1"/>
</dbReference>
<dbReference type="SUPFAM" id="SSF46894">
    <property type="entry name" value="C-terminal effector domain of the bipartite response regulators"/>
    <property type="match status" value="1"/>
</dbReference>
<dbReference type="InterPro" id="IPR011006">
    <property type="entry name" value="CheY-like_superfamily"/>
</dbReference>
<organism evidence="2 3">
    <name type="scientific">Celeribacter marinus</name>
    <dbReference type="NCBI Taxonomy" id="1397108"/>
    <lineage>
        <taxon>Bacteria</taxon>
        <taxon>Pseudomonadati</taxon>
        <taxon>Pseudomonadota</taxon>
        <taxon>Alphaproteobacteria</taxon>
        <taxon>Rhodobacterales</taxon>
        <taxon>Roseobacteraceae</taxon>
        <taxon>Celeribacter</taxon>
    </lineage>
</organism>
<dbReference type="GO" id="GO:0000976">
    <property type="term" value="F:transcription cis-regulatory region binding"/>
    <property type="evidence" value="ECO:0007669"/>
    <property type="project" value="TreeGrafter"/>
</dbReference>
<dbReference type="SMART" id="SM00448">
    <property type="entry name" value="REC"/>
    <property type="match status" value="1"/>
</dbReference>
<dbReference type="InterPro" id="IPR016032">
    <property type="entry name" value="Sig_transdc_resp-reg_C-effctor"/>
</dbReference>
<evidence type="ECO:0000313" key="3">
    <source>
        <dbReference type="Proteomes" id="UP000064920"/>
    </source>
</evidence>
<dbReference type="PATRIC" id="fig|1397108.4.peg.2406"/>
<keyword evidence="1 2" id="KW-0238">DNA-binding</keyword>
<dbReference type="KEGG" id="cmar:IMCC12053_2354"/>
<dbReference type="SMART" id="SM00862">
    <property type="entry name" value="Trans_reg_C"/>
    <property type="match status" value="1"/>
</dbReference>
<dbReference type="InterPro" id="IPR039420">
    <property type="entry name" value="WalR-like"/>
</dbReference>
<proteinExistence type="predicted"/>
<gene>
    <name evidence="2" type="ORF">IMCC12053_2354</name>
</gene>
<dbReference type="PANTHER" id="PTHR48111">
    <property type="entry name" value="REGULATOR OF RPOS"/>
    <property type="match status" value="1"/>
</dbReference>